<dbReference type="Pfam" id="PF01925">
    <property type="entry name" value="TauE"/>
    <property type="match status" value="1"/>
</dbReference>
<feature type="transmembrane region" description="Helical" evidence="8">
    <location>
        <begin position="219"/>
        <end position="237"/>
    </location>
</feature>
<dbReference type="HOGENOM" id="CLU_054750_7_1_6"/>
<evidence type="ECO:0000313" key="9">
    <source>
        <dbReference type="EMBL" id="AFI91402.1"/>
    </source>
</evidence>
<dbReference type="STRING" id="1905730.W5S_3328"/>
<dbReference type="PATRIC" id="fig|1166016.3.peg.3388"/>
<feature type="transmembrane region" description="Helical" evidence="8">
    <location>
        <begin position="161"/>
        <end position="178"/>
    </location>
</feature>
<sequence length="241" mass="25484">MTTMMVVFLLAGVVKGVIGLGLPTIAMGLLTLVMPAASAAGLLIVPSLVTNIWQLVCGPAFFSLIKRFWTLFVGIIIGTLWNGLPALTSSSSWTSAALGGILVVYGLWGIVATTLPQPGRHEIWLSPLVGYLTGAITAATGVFVIPAVPYLQCLRLNKNDLVQALGLAFTVSTLGLALQLMQGGGLQSVDLWQSVLVLIPALLGMIIGQRLRHVISEQVFRRCFFIGLIALGGYMALRGLA</sequence>
<dbReference type="EMBL" id="CP003415">
    <property type="protein sequence ID" value="AFI91402.1"/>
    <property type="molecule type" value="Genomic_DNA"/>
</dbReference>
<keyword evidence="6 8" id="KW-1133">Transmembrane helix</keyword>
<reference evidence="9 10" key="1">
    <citation type="journal article" date="2012" name="J. Bacteriol.">
        <title>Genome sequence of Pectobacterium sp. strain SCC3193.</title>
        <authorList>
            <person name="Koskinen J.P."/>
            <person name="Laine P."/>
            <person name="Niemi O."/>
            <person name="Nykyri J."/>
            <person name="Harjunpaa H."/>
            <person name="Auvinen P."/>
            <person name="Paulin L."/>
            <person name="Pirhonen M."/>
            <person name="Palva T."/>
            <person name="Holm L."/>
        </authorList>
    </citation>
    <scope>NUCLEOTIDE SEQUENCE [LARGE SCALE GENOMIC DNA]</scope>
    <source>
        <strain evidence="9 10">SCC3193</strain>
    </source>
</reference>
<dbReference type="eggNOG" id="COG0730">
    <property type="taxonomic scope" value="Bacteria"/>
</dbReference>
<keyword evidence="3" id="KW-0813">Transport</keyword>
<keyword evidence="4 8" id="KW-1003">Cell membrane</keyword>
<name>A0A0H3I867_PECPM</name>
<feature type="transmembrane region" description="Helical" evidence="8">
    <location>
        <begin position="68"/>
        <end position="87"/>
    </location>
</feature>
<dbReference type="OMA" id="KWIGGPV"/>
<keyword evidence="5 8" id="KW-0812">Transmembrane</keyword>
<accession>A0A0H3I867</accession>
<organism evidence="9 10">
    <name type="scientific">Pectobacterium parmentieri</name>
    <dbReference type="NCBI Taxonomy" id="1905730"/>
    <lineage>
        <taxon>Bacteria</taxon>
        <taxon>Pseudomonadati</taxon>
        <taxon>Pseudomonadota</taxon>
        <taxon>Gammaproteobacteria</taxon>
        <taxon>Enterobacterales</taxon>
        <taxon>Pectobacteriaceae</taxon>
        <taxon>Pectobacterium</taxon>
    </lineage>
</organism>
<dbReference type="RefSeq" id="WP_014700886.1">
    <property type="nucleotide sequence ID" value="NC_017845.1"/>
</dbReference>
<feature type="transmembrane region" description="Helical" evidence="8">
    <location>
        <begin position="29"/>
        <end position="56"/>
    </location>
</feature>
<dbReference type="InterPro" id="IPR002781">
    <property type="entry name" value="TM_pro_TauE-like"/>
</dbReference>
<feature type="transmembrane region" description="Helical" evidence="8">
    <location>
        <begin position="128"/>
        <end position="149"/>
    </location>
</feature>
<evidence type="ECO:0000256" key="8">
    <source>
        <dbReference type="RuleBase" id="RU363041"/>
    </source>
</evidence>
<dbReference type="PANTHER" id="PTHR30269:SF32">
    <property type="entry name" value="MEMBRANE TRANSPORTER PROTEIN-RELATED"/>
    <property type="match status" value="1"/>
</dbReference>
<evidence type="ECO:0000256" key="2">
    <source>
        <dbReference type="ARBA" id="ARBA00009142"/>
    </source>
</evidence>
<dbReference type="Proteomes" id="UP000008044">
    <property type="component" value="Chromosome"/>
</dbReference>
<proteinExistence type="inferred from homology"/>
<feature type="transmembrane region" description="Helical" evidence="8">
    <location>
        <begin position="93"/>
        <end position="116"/>
    </location>
</feature>
<evidence type="ECO:0000256" key="5">
    <source>
        <dbReference type="ARBA" id="ARBA00022692"/>
    </source>
</evidence>
<gene>
    <name evidence="9" type="ordered locus">W5S_3328</name>
</gene>
<protein>
    <recommendedName>
        <fullName evidence="8">Probable membrane transporter protein</fullName>
    </recommendedName>
</protein>
<feature type="transmembrane region" description="Helical" evidence="8">
    <location>
        <begin position="190"/>
        <end position="207"/>
    </location>
</feature>
<comment type="subcellular location">
    <subcellularLocation>
        <location evidence="1 8">Cell membrane</location>
        <topology evidence="1 8">Multi-pass membrane protein</topology>
    </subcellularLocation>
</comment>
<evidence type="ECO:0000256" key="7">
    <source>
        <dbReference type="ARBA" id="ARBA00023136"/>
    </source>
</evidence>
<keyword evidence="7 8" id="KW-0472">Membrane</keyword>
<evidence type="ECO:0000313" key="10">
    <source>
        <dbReference type="Proteomes" id="UP000008044"/>
    </source>
</evidence>
<dbReference type="PANTHER" id="PTHR30269">
    <property type="entry name" value="TRANSMEMBRANE PROTEIN YFCA"/>
    <property type="match status" value="1"/>
</dbReference>
<comment type="similarity">
    <text evidence="2 8">Belongs to the 4-toluene sulfonate uptake permease (TSUP) (TC 2.A.102) family.</text>
</comment>
<dbReference type="GeneID" id="45848226"/>
<evidence type="ECO:0000256" key="3">
    <source>
        <dbReference type="ARBA" id="ARBA00022448"/>
    </source>
</evidence>
<evidence type="ECO:0000256" key="1">
    <source>
        <dbReference type="ARBA" id="ARBA00004651"/>
    </source>
</evidence>
<dbReference type="InterPro" id="IPR052017">
    <property type="entry name" value="TSUP"/>
</dbReference>
<evidence type="ECO:0000256" key="4">
    <source>
        <dbReference type="ARBA" id="ARBA00022475"/>
    </source>
</evidence>
<evidence type="ECO:0000256" key="6">
    <source>
        <dbReference type="ARBA" id="ARBA00022989"/>
    </source>
</evidence>
<dbReference type="KEGG" id="pec:W5S_3328"/>
<dbReference type="GO" id="GO:0005886">
    <property type="term" value="C:plasma membrane"/>
    <property type="evidence" value="ECO:0007669"/>
    <property type="project" value="UniProtKB-SubCell"/>
</dbReference>
<dbReference type="AlphaFoldDB" id="A0A0H3I867"/>